<evidence type="ECO:0000313" key="2">
    <source>
        <dbReference type="Proteomes" id="UP001597369"/>
    </source>
</evidence>
<name>A0ABW4X132_9BACT</name>
<dbReference type="RefSeq" id="WP_229958568.1">
    <property type="nucleotide sequence ID" value="NZ_JAJJWI010000003.1"/>
</dbReference>
<accession>A0ABW4X132</accession>
<dbReference type="EMBL" id="JBHUHV010000039">
    <property type="protein sequence ID" value="MFD2067885.1"/>
    <property type="molecule type" value="Genomic_DNA"/>
</dbReference>
<protein>
    <submittedName>
        <fullName evidence="1">Uncharacterized protein</fullName>
    </submittedName>
</protein>
<gene>
    <name evidence="1" type="ORF">ACFSKU_13405</name>
</gene>
<organism evidence="1 2">
    <name type="scientific">Pontibacter silvestris</name>
    <dbReference type="NCBI Taxonomy" id="2305183"/>
    <lineage>
        <taxon>Bacteria</taxon>
        <taxon>Pseudomonadati</taxon>
        <taxon>Bacteroidota</taxon>
        <taxon>Cytophagia</taxon>
        <taxon>Cytophagales</taxon>
        <taxon>Hymenobacteraceae</taxon>
        <taxon>Pontibacter</taxon>
    </lineage>
</organism>
<sequence>MQYSPAILSSTANHLQKVFGVKALPSKDLQKLLRKLTIIVKHLLNTDLSRLLHILYRIDVEEQKVKEAMLADNEEAIAEGIAQLIIDREILKAHIRFTYS</sequence>
<evidence type="ECO:0000313" key="1">
    <source>
        <dbReference type="EMBL" id="MFD2067885.1"/>
    </source>
</evidence>
<keyword evidence="2" id="KW-1185">Reference proteome</keyword>
<comment type="caution">
    <text evidence="1">The sequence shown here is derived from an EMBL/GenBank/DDBJ whole genome shotgun (WGS) entry which is preliminary data.</text>
</comment>
<reference evidence="2" key="1">
    <citation type="journal article" date="2019" name="Int. J. Syst. Evol. Microbiol.">
        <title>The Global Catalogue of Microorganisms (GCM) 10K type strain sequencing project: providing services to taxonomists for standard genome sequencing and annotation.</title>
        <authorList>
            <consortium name="The Broad Institute Genomics Platform"/>
            <consortium name="The Broad Institute Genome Sequencing Center for Infectious Disease"/>
            <person name="Wu L."/>
            <person name="Ma J."/>
        </authorList>
    </citation>
    <scope>NUCLEOTIDE SEQUENCE [LARGE SCALE GENOMIC DNA]</scope>
    <source>
        <strain evidence="2">JCM 16545</strain>
    </source>
</reference>
<dbReference type="Proteomes" id="UP001597369">
    <property type="component" value="Unassembled WGS sequence"/>
</dbReference>
<proteinExistence type="predicted"/>